<dbReference type="Gene3D" id="3.80.10.10">
    <property type="entry name" value="Ribonuclease Inhibitor"/>
    <property type="match status" value="1"/>
</dbReference>
<evidence type="ECO:0000313" key="1">
    <source>
        <dbReference type="EMBL" id="PKY52319.1"/>
    </source>
</evidence>
<keyword evidence="2" id="KW-1185">Reference proteome</keyword>
<comment type="caution">
    <text evidence="1">The sequence shown here is derived from an EMBL/GenBank/DDBJ whole genome shotgun (WGS) entry which is preliminary data.</text>
</comment>
<dbReference type="VEuPathDB" id="FungiDB:FUN_016536"/>
<evidence type="ECO:0008006" key="3">
    <source>
        <dbReference type="Google" id="ProtNLM"/>
    </source>
</evidence>
<dbReference type="InterPro" id="IPR032675">
    <property type="entry name" value="LRR_dom_sf"/>
</dbReference>
<dbReference type="VEuPathDB" id="FungiDB:RhiirA1_532549"/>
<sequence>MQETIKVRLPADCLREIFENLSQEKKSLRTFLLVNRLWCETVIPILWRDPFKLKRTYNSDPGFWTTITRTLLSCLSEESIILFKQNGIYPPMIPLEECKPTLFDYVGYCQNISCQDIYEIIPQIIGKEEILTNVSYYHKGNLVENELWKLFITRCSTIKYLELPNISLLDYYNHDLNNRGSCLSHLVELECSTSKSSQLFLDLAQTCSDIKKIVINLCDGDNEGLVTLISMQKYLKEIVLVSPEGVQCPLIGEAIGTQYPSLSSIRLEEHICIPSTILSKLINLKHLQIDLEEEINSKLELLDNCSFPLLETLVIRNVNGKYLDIYTKLINNTNGSLKIIEIDTLPIPSLYHIKPYWQALIKHCPQLEFVTVWYKDDSLNDLKKLLTTCGNKLKGIFFEAVLGQFSWRLLDLKCVFDLLIELIDSNNIEELHFRGSWTLHSKDLKNFLDNWGKKNGKGQKLIKKPLYISINVDLQLSKETINIFEEFVNNGVLKGWSRSGEVGEV</sequence>
<proteinExistence type="predicted"/>
<protein>
    <recommendedName>
        <fullName evidence="3">F-box domain-containing protein</fullName>
    </recommendedName>
</protein>
<accession>A0A2I1H0B6</accession>
<dbReference type="VEuPathDB" id="FungiDB:RhiirFUN_013280"/>
<dbReference type="AlphaFoldDB" id="A0A2I1H0B6"/>
<name>A0A2I1H0B6_9GLOM</name>
<reference evidence="1 2" key="1">
    <citation type="submission" date="2015-10" db="EMBL/GenBank/DDBJ databases">
        <title>Genome analyses suggest a sexual origin of heterokaryosis in a supposedly ancient asexual fungus.</title>
        <authorList>
            <person name="Ropars J."/>
            <person name="Sedzielewska K."/>
            <person name="Noel J."/>
            <person name="Charron P."/>
            <person name="Farinelli L."/>
            <person name="Marton T."/>
            <person name="Kruger M."/>
            <person name="Pelin A."/>
            <person name="Brachmann A."/>
            <person name="Corradi N."/>
        </authorList>
    </citation>
    <scope>NUCLEOTIDE SEQUENCE [LARGE SCALE GENOMIC DNA]</scope>
    <source>
        <strain evidence="1 2">A4</strain>
    </source>
</reference>
<organism evidence="1 2">
    <name type="scientific">Rhizophagus irregularis</name>
    <dbReference type="NCBI Taxonomy" id="588596"/>
    <lineage>
        <taxon>Eukaryota</taxon>
        <taxon>Fungi</taxon>
        <taxon>Fungi incertae sedis</taxon>
        <taxon>Mucoromycota</taxon>
        <taxon>Glomeromycotina</taxon>
        <taxon>Glomeromycetes</taxon>
        <taxon>Glomerales</taxon>
        <taxon>Glomeraceae</taxon>
        <taxon>Rhizophagus</taxon>
    </lineage>
</organism>
<dbReference type="Proteomes" id="UP000234323">
    <property type="component" value="Unassembled WGS sequence"/>
</dbReference>
<gene>
    <name evidence="1" type="ORF">RhiirA4_547095</name>
</gene>
<dbReference type="OrthoDB" id="2326317at2759"/>
<evidence type="ECO:0000313" key="2">
    <source>
        <dbReference type="Proteomes" id="UP000234323"/>
    </source>
</evidence>
<dbReference type="EMBL" id="LLXI01001181">
    <property type="protein sequence ID" value="PKY52319.1"/>
    <property type="molecule type" value="Genomic_DNA"/>
</dbReference>